<dbReference type="InterPro" id="IPR046335">
    <property type="entry name" value="LacI/GalR-like_sensor"/>
</dbReference>
<keyword evidence="6" id="KW-1185">Reference proteome</keyword>
<protein>
    <submittedName>
        <fullName evidence="5">Substrate-binding domain-containing protein</fullName>
    </submittedName>
</protein>
<dbReference type="GO" id="GO:0000976">
    <property type="term" value="F:transcription cis-regulatory region binding"/>
    <property type="evidence" value="ECO:0007669"/>
    <property type="project" value="TreeGrafter"/>
</dbReference>
<dbReference type="Gene3D" id="1.10.260.40">
    <property type="entry name" value="lambda repressor-like DNA-binding domains"/>
    <property type="match status" value="1"/>
</dbReference>
<dbReference type="CDD" id="cd01392">
    <property type="entry name" value="HTH_LacI"/>
    <property type="match status" value="1"/>
</dbReference>
<keyword evidence="1" id="KW-0805">Transcription regulation</keyword>
<dbReference type="SMART" id="SM00354">
    <property type="entry name" value="HTH_LACI"/>
    <property type="match status" value="1"/>
</dbReference>
<sequence>MRITLKDIAKALNLSASSVSKALNDSHEISQETKKLVKDYAEKHHFRINKIAQTLKTGKTYSIGVILFNISNNFVAQMLDGIQVVSEQAKYDIIIMQSRNNELLEKKAIEVLRNRGVDGLLISPINHQSSETELRALQENGIPVVLIDRIFHNLHTHKVGVNNFEGAYRATKHLVDQGKKRLMHITGKDLGITEERLNGFKAALATANIPFHPDLLLACDYTEGSQVEIEIKRKIVQLLDAGQKPDAIFCATDDITSRTLGVLAELNIAVPTEIALIGFSNTPYAHALNPALSAVVQPAFEMGKLGFQKLIELVNKKHQEVAFETIALDTELHIRKSSL</sequence>
<proteinExistence type="predicted"/>
<evidence type="ECO:0000256" key="3">
    <source>
        <dbReference type="ARBA" id="ARBA00023163"/>
    </source>
</evidence>
<dbReference type="InterPro" id="IPR000843">
    <property type="entry name" value="HTH_LacI"/>
</dbReference>
<dbReference type="CDD" id="cd06267">
    <property type="entry name" value="PBP1_LacI_sugar_binding-like"/>
    <property type="match status" value="1"/>
</dbReference>
<feature type="domain" description="HTH lacI-type" evidence="4">
    <location>
        <begin position="3"/>
        <end position="57"/>
    </location>
</feature>
<keyword evidence="2" id="KW-0238">DNA-binding</keyword>
<dbReference type="RefSeq" id="WP_160367064.1">
    <property type="nucleotide sequence ID" value="NZ_WSQA01000001.1"/>
</dbReference>
<dbReference type="Proteomes" id="UP000435036">
    <property type="component" value="Unassembled WGS sequence"/>
</dbReference>
<evidence type="ECO:0000313" key="6">
    <source>
        <dbReference type="Proteomes" id="UP000435036"/>
    </source>
</evidence>
<dbReference type="SUPFAM" id="SSF47413">
    <property type="entry name" value="lambda repressor-like DNA-binding domains"/>
    <property type="match status" value="1"/>
</dbReference>
<dbReference type="Pfam" id="PF00356">
    <property type="entry name" value="LacI"/>
    <property type="match status" value="1"/>
</dbReference>
<organism evidence="5 6">
    <name type="scientific">Sphingobacterium humi</name>
    <dbReference type="NCBI Taxonomy" id="1796905"/>
    <lineage>
        <taxon>Bacteria</taxon>
        <taxon>Pseudomonadati</taxon>
        <taxon>Bacteroidota</taxon>
        <taxon>Sphingobacteriia</taxon>
        <taxon>Sphingobacteriales</taxon>
        <taxon>Sphingobacteriaceae</taxon>
        <taxon>Sphingobacterium</taxon>
    </lineage>
</organism>
<dbReference type="Gene3D" id="3.40.50.2300">
    <property type="match status" value="2"/>
</dbReference>
<dbReference type="SUPFAM" id="SSF53822">
    <property type="entry name" value="Periplasmic binding protein-like I"/>
    <property type="match status" value="1"/>
</dbReference>
<reference evidence="5 6" key="1">
    <citation type="submission" date="2019-12" db="EMBL/GenBank/DDBJ databases">
        <authorList>
            <person name="Dong K."/>
        </authorList>
    </citation>
    <scope>NUCLEOTIDE SEQUENCE [LARGE SCALE GENOMIC DNA]</scope>
    <source>
        <strain evidence="5 6">JCM 31225</strain>
    </source>
</reference>
<dbReference type="OrthoDB" id="9803256at2"/>
<dbReference type="InterPro" id="IPR010982">
    <property type="entry name" value="Lambda_DNA-bd_dom_sf"/>
</dbReference>
<evidence type="ECO:0000313" key="5">
    <source>
        <dbReference type="EMBL" id="MVZ60405.1"/>
    </source>
</evidence>
<dbReference type="AlphaFoldDB" id="A0A6N8KSK3"/>
<dbReference type="PANTHER" id="PTHR30146">
    <property type="entry name" value="LACI-RELATED TRANSCRIPTIONAL REPRESSOR"/>
    <property type="match status" value="1"/>
</dbReference>
<dbReference type="InterPro" id="IPR028082">
    <property type="entry name" value="Peripla_BP_I"/>
</dbReference>
<comment type="caution">
    <text evidence="5">The sequence shown here is derived from an EMBL/GenBank/DDBJ whole genome shotgun (WGS) entry which is preliminary data.</text>
</comment>
<evidence type="ECO:0000259" key="4">
    <source>
        <dbReference type="PROSITE" id="PS50932"/>
    </source>
</evidence>
<dbReference type="PROSITE" id="PS50932">
    <property type="entry name" value="HTH_LACI_2"/>
    <property type="match status" value="1"/>
</dbReference>
<dbReference type="Pfam" id="PF13377">
    <property type="entry name" value="Peripla_BP_3"/>
    <property type="match status" value="1"/>
</dbReference>
<accession>A0A6N8KSK3</accession>
<evidence type="ECO:0000256" key="1">
    <source>
        <dbReference type="ARBA" id="ARBA00023015"/>
    </source>
</evidence>
<evidence type="ECO:0000256" key="2">
    <source>
        <dbReference type="ARBA" id="ARBA00023125"/>
    </source>
</evidence>
<dbReference type="EMBL" id="WSQA01000001">
    <property type="protein sequence ID" value="MVZ60405.1"/>
    <property type="molecule type" value="Genomic_DNA"/>
</dbReference>
<dbReference type="GO" id="GO:0003700">
    <property type="term" value="F:DNA-binding transcription factor activity"/>
    <property type="evidence" value="ECO:0007669"/>
    <property type="project" value="TreeGrafter"/>
</dbReference>
<gene>
    <name evidence="5" type="ORF">GQF63_00070</name>
</gene>
<name>A0A6N8KSK3_9SPHI</name>
<dbReference type="PANTHER" id="PTHR30146:SF109">
    <property type="entry name" value="HTH-TYPE TRANSCRIPTIONAL REGULATOR GALS"/>
    <property type="match status" value="1"/>
</dbReference>
<keyword evidence="3" id="KW-0804">Transcription</keyword>